<dbReference type="InterPro" id="IPR037185">
    <property type="entry name" value="EmrE-like"/>
</dbReference>
<feature type="transmembrane region" description="Helical" evidence="1">
    <location>
        <begin position="211"/>
        <end position="233"/>
    </location>
</feature>
<accession>A0A1I6L680</accession>
<keyword evidence="4" id="KW-1185">Reference proteome</keyword>
<feature type="transmembrane region" description="Helical" evidence="1">
    <location>
        <begin position="36"/>
        <end position="56"/>
    </location>
</feature>
<feature type="transmembrane region" description="Helical" evidence="1">
    <location>
        <begin position="240"/>
        <end position="260"/>
    </location>
</feature>
<dbReference type="AlphaFoldDB" id="A0A1I6L680"/>
<dbReference type="Pfam" id="PF00892">
    <property type="entry name" value="EamA"/>
    <property type="match status" value="1"/>
</dbReference>
<feature type="transmembrane region" description="Helical" evidence="1">
    <location>
        <begin position="148"/>
        <end position="168"/>
    </location>
</feature>
<reference evidence="3 4" key="1">
    <citation type="submission" date="2016-10" db="EMBL/GenBank/DDBJ databases">
        <authorList>
            <person name="de Groot N.N."/>
        </authorList>
    </citation>
    <scope>NUCLEOTIDE SEQUENCE [LARGE SCALE GENOMIC DNA]</scope>
    <source>
        <strain evidence="3 4">DSM 21001</strain>
    </source>
</reference>
<dbReference type="Gene3D" id="1.10.3730.20">
    <property type="match status" value="1"/>
</dbReference>
<feature type="transmembrane region" description="Helical" evidence="1">
    <location>
        <begin position="123"/>
        <end position="142"/>
    </location>
</feature>
<dbReference type="EMBL" id="FOZL01000001">
    <property type="protein sequence ID" value="SFR98932.1"/>
    <property type="molecule type" value="Genomic_DNA"/>
</dbReference>
<evidence type="ECO:0000259" key="2">
    <source>
        <dbReference type="Pfam" id="PF00892"/>
    </source>
</evidence>
<proteinExistence type="predicted"/>
<dbReference type="STRING" id="474950.SAMN05421771_0319"/>
<feature type="transmembrane region" description="Helical" evidence="1">
    <location>
        <begin position="93"/>
        <end position="114"/>
    </location>
</feature>
<feature type="domain" description="EamA" evidence="2">
    <location>
        <begin position="150"/>
        <end position="283"/>
    </location>
</feature>
<dbReference type="Proteomes" id="UP000199024">
    <property type="component" value="Unassembled WGS sequence"/>
</dbReference>
<dbReference type="SUPFAM" id="SSF103481">
    <property type="entry name" value="Multidrug resistance efflux transporter EmrE"/>
    <property type="match status" value="1"/>
</dbReference>
<keyword evidence="1" id="KW-1133">Transmembrane helix</keyword>
<gene>
    <name evidence="3" type="ORF">SAMN05421771_0319</name>
</gene>
<organism evidence="3 4">
    <name type="scientific">Granulicella pectinivorans</name>
    <dbReference type="NCBI Taxonomy" id="474950"/>
    <lineage>
        <taxon>Bacteria</taxon>
        <taxon>Pseudomonadati</taxon>
        <taxon>Acidobacteriota</taxon>
        <taxon>Terriglobia</taxon>
        <taxon>Terriglobales</taxon>
        <taxon>Acidobacteriaceae</taxon>
        <taxon>Granulicella</taxon>
    </lineage>
</organism>
<evidence type="ECO:0000256" key="1">
    <source>
        <dbReference type="SAM" id="Phobius"/>
    </source>
</evidence>
<keyword evidence="1" id="KW-0812">Transmembrane</keyword>
<dbReference type="InterPro" id="IPR000620">
    <property type="entry name" value="EamA_dom"/>
</dbReference>
<feature type="transmembrane region" description="Helical" evidence="1">
    <location>
        <begin position="63"/>
        <end position="87"/>
    </location>
</feature>
<dbReference type="GO" id="GO:0016020">
    <property type="term" value="C:membrane"/>
    <property type="evidence" value="ECO:0007669"/>
    <property type="project" value="InterPro"/>
</dbReference>
<dbReference type="RefSeq" id="WP_089835984.1">
    <property type="nucleotide sequence ID" value="NZ_FOZL01000001.1"/>
</dbReference>
<feature type="transmembrane region" description="Helical" evidence="1">
    <location>
        <begin position="180"/>
        <end position="199"/>
    </location>
</feature>
<name>A0A1I6L680_9BACT</name>
<sequence length="284" mass="28502">MTTWLGLAAAFFWGSGDFSGGMGVKAAGGRLSGALRVVLLSHATGLTILLAIVLLAHDAAPHGALLAWGILAGIAGGGGVVMFYIALARGAMGASAAISGLLTAAIPAVVAVWVDGAPGIQKVIGFAVAGGAIWLIASASGHEARGTTGLAILSGAGFGIYFVALRFAGTSGSIFWPMATSRMASVTLCGLMLLTLRMRGQAGENTLTRNAVAWAIGTAVLDTSGNLFFLAAARAGRLDVAAVLASLYPATTILLAAIWLKEAPTRRQACGMALAVVAVLLITV</sequence>
<keyword evidence="1" id="KW-0472">Membrane</keyword>
<protein>
    <submittedName>
        <fullName evidence="3">EamA-like transporter family protein</fullName>
    </submittedName>
</protein>
<evidence type="ECO:0000313" key="3">
    <source>
        <dbReference type="EMBL" id="SFR98932.1"/>
    </source>
</evidence>
<evidence type="ECO:0000313" key="4">
    <source>
        <dbReference type="Proteomes" id="UP000199024"/>
    </source>
</evidence>
<dbReference type="OrthoDB" id="68076at2"/>